<comment type="caution">
    <text evidence="2">The sequence shown here is derived from an EMBL/GenBank/DDBJ whole genome shotgun (WGS) entry which is preliminary data.</text>
</comment>
<organism evidence="2 3">
    <name type="scientific">Trichonephila inaurata madagascariensis</name>
    <dbReference type="NCBI Taxonomy" id="2747483"/>
    <lineage>
        <taxon>Eukaryota</taxon>
        <taxon>Metazoa</taxon>
        <taxon>Ecdysozoa</taxon>
        <taxon>Arthropoda</taxon>
        <taxon>Chelicerata</taxon>
        <taxon>Arachnida</taxon>
        <taxon>Araneae</taxon>
        <taxon>Araneomorphae</taxon>
        <taxon>Entelegynae</taxon>
        <taxon>Araneoidea</taxon>
        <taxon>Nephilidae</taxon>
        <taxon>Trichonephila</taxon>
        <taxon>Trichonephila inaurata</taxon>
    </lineage>
</organism>
<feature type="region of interest" description="Disordered" evidence="1">
    <location>
        <begin position="1"/>
        <end position="70"/>
    </location>
</feature>
<name>A0A8X6IKV0_9ARAC</name>
<keyword evidence="3" id="KW-1185">Reference proteome</keyword>
<reference evidence="2" key="1">
    <citation type="submission" date="2020-08" db="EMBL/GenBank/DDBJ databases">
        <title>Multicomponent nature underlies the extraordinary mechanical properties of spider dragline silk.</title>
        <authorList>
            <person name="Kono N."/>
            <person name="Nakamura H."/>
            <person name="Mori M."/>
            <person name="Yoshida Y."/>
            <person name="Ohtoshi R."/>
            <person name="Malay A.D."/>
            <person name="Moran D.A.P."/>
            <person name="Tomita M."/>
            <person name="Numata K."/>
            <person name="Arakawa K."/>
        </authorList>
    </citation>
    <scope>NUCLEOTIDE SEQUENCE</scope>
</reference>
<evidence type="ECO:0000256" key="1">
    <source>
        <dbReference type="SAM" id="MobiDB-lite"/>
    </source>
</evidence>
<protein>
    <submittedName>
        <fullName evidence="2">Uncharacterized protein</fullName>
    </submittedName>
</protein>
<evidence type="ECO:0000313" key="2">
    <source>
        <dbReference type="EMBL" id="GFS49169.1"/>
    </source>
</evidence>
<feature type="compositionally biased region" description="Low complexity" evidence="1">
    <location>
        <begin position="16"/>
        <end position="30"/>
    </location>
</feature>
<accession>A0A8X6IKV0</accession>
<evidence type="ECO:0000313" key="3">
    <source>
        <dbReference type="Proteomes" id="UP000886998"/>
    </source>
</evidence>
<sequence length="70" mass="7631">MEEARKPLETPEVIESPSTKNTKPPTSTIKLESRNKEESCPSKDPTSHVAPPSPKVKKTSSNDRSSVDPS</sequence>
<dbReference type="AlphaFoldDB" id="A0A8X6IKV0"/>
<feature type="compositionally biased region" description="Basic and acidic residues" evidence="1">
    <location>
        <begin position="31"/>
        <end position="41"/>
    </location>
</feature>
<proteinExistence type="predicted"/>
<dbReference type="EMBL" id="BMAV01026309">
    <property type="protein sequence ID" value="GFS49169.1"/>
    <property type="molecule type" value="Genomic_DNA"/>
</dbReference>
<gene>
    <name evidence="2" type="ORF">TNIN_490121</name>
</gene>
<dbReference type="Proteomes" id="UP000886998">
    <property type="component" value="Unassembled WGS sequence"/>
</dbReference>